<comment type="caution">
    <text evidence="2">The sequence shown here is derived from an EMBL/GenBank/DDBJ whole genome shotgun (WGS) entry which is preliminary data.</text>
</comment>
<evidence type="ECO:0000313" key="3">
    <source>
        <dbReference type="Proteomes" id="UP000609121"/>
    </source>
</evidence>
<dbReference type="EMBL" id="JACVXA010000006">
    <property type="protein sequence ID" value="MBE3637204.1"/>
    <property type="molecule type" value="Genomic_DNA"/>
</dbReference>
<dbReference type="AlphaFoldDB" id="A0A8J6YVY2"/>
<sequence length="257" mass="27880">MQRLLYPGNPDRSEGPPPLVNGVVYPRMTVGCRQIRLRVLNGANARVFRLSADAPLTVICNDGGLLEAAAAIDVIQMGPAGRADLIPDLRGHRPGDVVTLSDPDFAEPQRLIDLEDGPTDGWEIPQHLSPIAPLQHKLAEPDRNFTFEGQQTINGLRFGPRRLGVHEDDGMARFHFGLPGRIHRDRRQQLRGPVDADPDAARSSAAKTCMSCCDRRPLPSSSSAAKISAPSRSDGMTRNSAATPWGPSVRLTCCSVE</sequence>
<dbReference type="RefSeq" id="WP_193179542.1">
    <property type="nucleotide sequence ID" value="NZ_JACVXA010000006.1"/>
</dbReference>
<dbReference type="PANTHER" id="PTHR48267">
    <property type="entry name" value="CUPREDOXIN SUPERFAMILY PROTEIN"/>
    <property type="match status" value="1"/>
</dbReference>
<organism evidence="2 3">
    <name type="scientific">Mangrovicoccus algicola</name>
    <dbReference type="NCBI Taxonomy" id="2771008"/>
    <lineage>
        <taxon>Bacteria</taxon>
        <taxon>Pseudomonadati</taxon>
        <taxon>Pseudomonadota</taxon>
        <taxon>Alphaproteobacteria</taxon>
        <taxon>Rhodobacterales</taxon>
        <taxon>Paracoccaceae</taxon>
        <taxon>Mangrovicoccus</taxon>
    </lineage>
</organism>
<dbReference type="SUPFAM" id="SSF49503">
    <property type="entry name" value="Cupredoxins"/>
    <property type="match status" value="1"/>
</dbReference>
<protein>
    <recommendedName>
        <fullName evidence="4">Plastocyanin-like domain-containing protein</fullName>
    </recommendedName>
</protein>
<accession>A0A8J6YVY2</accession>
<proteinExistence type="predicted"/>
<dbReference type="PANTHER" id="PTHR48267:SF1">
    <property type="entry name" value="BILIRUBIN OXIDASE"/>
    <property type="match status" value="1"/>
</dbReference>
<feature type="region of interest" description="Disordered" evidence="1">
    <location>
        <begin position="214"/>
        <end position="243"/>
    </location>
</feature>
<feature type="compositionally biased region" description="Low complexity" evidence="1">
    <location>
        <begin position="218"/>
        <end position="233"/>
    </location>
</feature>
<reference evidence="2" key="1">
    <citation type="submission" date="2020-09" db="EMBL/GenBank/DDBJ databases">
        <title>A novel bacterium of genus Mangrovicoccus, isolated from South China Sea.</title>
        <authorList>
            <person name="Huang H."/>
            <person name="Mo K."/>
            <person name="Hu Y."/>
        </authorList>
    </citation>
    <scope>NUCLEOTIDE SEQUENCE</scope>
    <source>
        <strain evidence="2">HB182678</strain>
    </source>
</reference>
<dbReference type="Proteomes" id="UP000609121">
    <property type="component" value="Unassembled WGS sequence"/>
</dbReference>
<evidence type="ECO:0000313" key="2">
    <source>
        <dbReference type="EMBL" id="MBE3637204.1"/>
    </source>
</evidence>
<keyword evidence="3" id="KW-1185">Reference proteome</keyword>
<name>A0A8J6YVY2_9RHOB</name>
<evidence type="ECO:0000256" key="1">
    <source>
        <dbReference type="SAM" id="MobiDB-lite"/>
    </source>
</evidence>
<gene>
    <name evidence="2" type="ORF">ICN82_03190</name>
</gene>
<dbReference type="InterPro" id="IPR045087">
    <property type="entry name" value="Cu-oxidase_fam"/>
</dbReference>
<dbReference type="Gene3D" id="2.60.40.420">
    <property type="entry name" value="Cupredoxins - blue copper proteins"/>
    <property type="match status" value="1"/>
</dbReference>
<evidence type="ECO:0008006" key="4">
    <source>
        <dbReference type="Google" id="ProtNLM"/>
    </source>
</evidence>
<dbReference type="InterPro" id="IPR008972">
    <property type="entry name" value="Cupredoxin"/>
</dbReference>